<feature type="transmembrane region" description="Helical" evidence="1">
    <location>
        <begin position="102"/>
        <end position="125"/>
    </location>
</feature>
<keyword evidence="1" id="KW-1133">Transmembrane helix</keyword>
<feature type="transmembrane region" description="Helical" evidence="1">
    <location>
        <begin position="77"/>
        <end position="95"/>
    </location>
</feature>
<evidence type="ECO:0000313" key="2">
    <source>
        <dbReference type="EMBL" id="AEV81002.1"/>
    </source>
</evidence>
<sequence length="249" mass="27909">MMPECSLDECQAVVTTNTKLAAAPSEERVMSPQLSKQHKRHLCLVYLLFLAELWTTIITVCVWQIPVLHTIMSKSLIPVSCHFALTFLMFIVITVRNPEYPWSLTTSAIFVGMGIGIGGTTASFIRDYADSLSAIYSGTVLICLLSFCVVLHVQHNLLYFTLPAMLTAVPVIIIIGSFAEFWNIPSLRGFACMIGVISLCFSITSELYIQWRIPVQKQKSSMTQAARFYLTVHSLSYAIMFTDKYLTLK</sequence>
<dbReference type="Proteomes" id="UP000097892">
    <property type="component" value="Segment"/>
</dbReference>
<keyword evidence="1" id="KW-0812">Transmembrane</keyword>
<keyword evidence="1" id="KW-0472">Membrane</keyword>
<evidence type="ECO:0000313" key="3">
    <source>
        <dbReference type="Proteomes" id="UP000097892"/>
    </source>
</evidence>
<proteinExistence type="predicted"/>
<dbReference type="KEGG" id="vg:11464370"/>
<protein>
    <submittedName>
        <fullName evidence="2">Membrane protein S27</fullName>
    </submittedName>
</protein>
<feature type="transmembrane region" description="Helical" evidence="1">
    <location>
        <begin position="187"/>
        <end position="209"/>
    </location>
</feature>
<dbReference type="OrthoDB" id="36564at10239"/>
<dbReference type="GeneID" id="11464370"/>
<keyword evidence="3" id="KW-1185">Reference proteome</keyword>
<reference evidence="2" key="1">
    <citation type="submission" date="2011-12" db="EMBL/GenBank/DDBJ databases">
        <title>Comparative genomics of primate cytomegaloviruses.</title>
        <authorList>
            <person name="Davison A.J."/>
            <person name="Holton M."/>
            <person name="Dolan A."/>
            <person name="Dargan D.J."/>
            <person name="Gatherer D."/>
            <person name="Hayward G.S."/>
        </authorList>
    </citation>
    <scope>NUCLEOTIDE SEQUENCE [LARGE SCALE GENOMIC DNA]</scope>
    <source>
        <strain evidence="2">SqSHV</strain>
    </source>
</reference>
<organism evidence="2 3">
    <name type="scientific">Saimiriine betaherpesvirus 4</name>
    <dbReference type="NCBI Taxonomy" id="1535247"/>
    <lineage>
        <taxon>Viruses</taxon>
        <taxon>Duplodnaviria</taxon>
        <taxon>Heunggongvirae</taxon>
        <taxon>Peploviricota</taxon>
        <taxon>Herviviricetes</taxon>
        <taxon>Herpesvirales</taxon>
        <taxon>Orthoherpesviridae</taxon>
        <taxon>Betaherpesvirinae</taxon>
        <taxon>Cytomegalovirus</taxon>
        <taxon>Cytomegalovirus saimiriinebeta4</taxon>
    </lineage>
</organism>
<accession>G8XT53</accession>
<dbReference type="EMBL" id="FJ483967">
    <property type="protein sequence ID" value="AEV81002.1"/>
    <property type="molecule type" value="Genomic_DNA"/>
</dbReference>
<feature type="transmembrane region" description="Helical" evidence="1">
    <location>
        <begin position="43"/>
        <end position="65"/>
    </location>
</feature>
<feature type="transmembrane region" description="Helical" evidence="1">
    <location>
        <begin position="158"/>
        <end position="181"/>
    </location>
</feature>
<gene>
    <name evidence="2" type="primary">S27</name>
</gene>
<feature type="transmembrane region" description="Helical" evidence="1">
    <location>
        <begin position="131"/>
        <end position="151"/>
    </location>
</feature>
<evidence type="ECO:0000256" key="1">
    <source>
        <dbReference type="SAM" id="Phobius"/>
    </source>
</evidence>
<name>G8XT53_9BETA</name>
<dbReference type="RefSeq" id="YP_004940311.1">
    <property type="nucleotide sequence ID" value="NC_016448.1"/>
</dbReference>